<evidence type="ECO:0000313" key="2">
    <source>
        <dbReference type="EMBL" id="OEU07668.1"/>
    </source>
</evidence>
<sequence>MLLANSSAEDVTEDSLTRHDAIAIDQEQDHDNPTAQAEKDNGQENQRSIEFAFKNTDPGVRAKECSLGKKWEPRANHDYKCPTAWPLPSNAVGCCNAAIDSVTYTRASNNSWCETYEQQLRAQGASLLQGKHIFFVGDSVGHHWLNAMLLDAHSSKPSLFPTERSTWSEFYNKSTSFFEYDERGFCAFPFQFLNMSSAWASAPTIVSAIYPNSICPPPYKKPLYNQCCPRGIPISATGAISAKLNETKPDIVIAQMGVHWHAVPRFQTEMREMVTALGNYSALNPNSLVLFLESLPQHFDMPDGSYDGLLTATNRSKFTCLPLNSSRIQSDLLKPLGDSMSVGMHNFNQLARSTVESTEGVQWLPANSGAIAARPDAHQGATNCCARHTDCTHYCYSPHLWQPAIDPFYLAMDSWLWSSDQNSTHGSSRNGLL</sequence>
<feature type="compositionally biased region" description="Basic and acidic residues" evidence="1">
    <location>
        <begin position="15"/>
        <end position="42"/>
    </location>
</feature>
<dbReference type="AlphaFoldDB" id="A0A1E7ENY4"/>
<name>A0A1E7ENY4_9STRA</name>
<keyword evidence="3" id="KW-1185">Reference proteome</keyword>
<proteinExistence type="predicted"/>
<accession>A0A1E7ENY4</accession>
<organism evidence="2 3">
    <name type="scientific">Fragilariopsis cylindrus CCMP1102</name>
    <dbReference type="NCBI Taxonomy" id="635003"/>
    <lineage>
        <taxon>Eukaryota</taxon>
        <taxon>Sar</taxon>
        <taxon>Stramenopiles</taxon>
        <taxon>Ochrophyta</taxon>
        <taxon>Bacillariophyta</taxon>
        <taxon>Bacillariophyceae</taxon>
        <taxon>Bacillariophycidae</taxon>
        <taxon>Bacillariales</taxon>
        <taxon>Bacillariaceae</taxon>
        <taxon>Fragilariopsis</taxon>
    </lineage>
</organism>
<feature type="region of interest" description="Disordered" evidence="1">
    <location>
        <begin position="1"/>
        <end position="45"/>
    </location>
</feature>
<gene>
    <name evidence="2" type="ORF">FRACYDRAFT_250687</name>
</gene>
<evidence type="ECO:0008006" key="4">
    <source>
        <dbReference type="Google" id="ProtNLM"/>
    </source>
</evidence>
<evidence type="ECO:0000256" key="1">
    <source>
        <dbReference type="SAM" id="MobiDB-lite"/>
    </source>
</evidence>
<dbReference type="KEGG" id="fcy:FRACYDRAFT_250687"/>
<dbReference type="InParanoid" id="A0A1E7ENY4"/>
<protein>
    <recommendedName>
        <fullName evidence="4">SGNH domain-containing protein</fullName>
    </recommendedName>
</protein>
<dbReference type="EMBL" id="KV784384">
    <property type="protein sequence ID" value="OEU07668.1"/>
    <property type="molecule type" value="Genomic_DNA"/>
</dbReference>
<evidence type="ECO:0000313" key="3">
    <source>
        <dbReference type="Proteomes" id="UP000095751"/>
    </source>
</evidence>
<reference evidence="2 3" key="1">
    <citation type="submission" date="2016-09" db="EMBL/GenBank/DDBJ databases">
        <title>Extensive genetic diversity and differential bi-allelic expression allows diatom success in the polar Southern Ocean.</title>
        <authorList>
            <consortium name="DOE Joint Genome Institute"/>
            <person name="Mock T."/>
            <person name="Otillar R.P."/>
            <person name="Strauss J."/>
            <person name="Dupont C."/>
            <person name="Frickenhaus S."/>
            <person name="Maumus F."/>
            <person name="Mcmullan M."/>
            <person name="Sanges R."/>
            <person name="Schmutz J."/>
            <person name="Toseland A."/>
            <person name="Valas R."/>
            <person name="Veluchamy A."/>
            <person name="Ward B.J."/>
            <person name="Allen A."/>
            <person name="Barry K."/>
            <person name="Falciatore A."/>
            <person name="Ferrante M."/>
            <person name="Fortunato A.E."/>
            <person name="Gloeckner G."/>
            <person name="Gruber A."/>
            <person name="Hipkin R."/>
            <person name="Janech M."/>
            <person name="Kroth P."/>
            <person name="Leese F."/>
            <person name="Lindquist E."/>
            <person name="Lyon B.R."/>
            <person name="Martin J."/>
            <person name="Mayer C."/>
            <person name="Parker M."/>
            <person name="Quesneville H."/>
            <person name="Raymond J."/>
            <person name="Uhlig C."/>
            <person name="Valentin K.U."/>
            <person name="Worden A.Z."/>
            <person name="Armbrust E.V."/>
            <person name="Bowler C."/>
            <person name="Green B."/>
            <person name="Moulton V."/>
            <person name="Van Oosterhout C."/>
            <person name="Grigoriev I."/>
        </authorList>
    </citation>
    <scope>NUCLEOTIDE SEQUENCE [LARGE SCALE GENOMIC DNA]</scope>
    <source>
        <strain evidence="2 3">CCMP1102</strain>
    </source>
</reference>
<dbReference type="Proteomes" id="UP000095751">
    <property type="component" value="Unassembled WGS sequence"/>
</dbReference>